<keyword evidence="10 13" id="KW-0342">GTP-binding</keyword>
<dbReference type="GO" id="GO:0005794">
    <property type="term" value="C:Golgi apparatus"/>
    <property type="evidence" value="ECO:0007669"/>
    <property type="project" value="UniProtKB-SubCell"/>
</dbReference>
<evidence type="ECO:0000256" key="14">
    <source>
        <dbReference type="PIRSR" id="PIRSR606689-2"/>
    </source>
</evidence>
<dbReference type="GO" id="GO:0003924">
    <property type="term" value="F:GTPase activity"/>
    <property type="evidence" value="ECO:0007669"/>
    <property type="project" value="InterPro"/>
</dbReference>
<feature type="binding site" evidence="12">
    <location>
        <position position="43"/>
    </location>
    <ligand>
        <name>GTP</name>
        <dbReference type="ChEBI" id="CHEBI:37565"/>
    </ligand>
</feature>
<feature type="binding site" evidence="12">
    <location>
        <position position="141"/>
    </location>
    <ligand>
        <name>GTP</name>
        <dbReference type="ChEBI" id="CHEBI:37565"/>
    </ligand>
</feature>
<dbReference type="EMBL" id="JALJOS010000050">
    <property type="protein sequence ID" value="KAK9819127.1"/>
    <property type="molecule type" value="Genomic_DNA"/>
</dbReference>
<dbReference type="SUPFAM" id="SSF52540">
    <property type="entry name" value="P-loop containing nucleoside triphosphate hydrolases"/>
    <property type="match status" value="1"/>
</dbReference>
<comment type="similarity">
    <text evidence="3">Belongs to the small GTPase superfamily. SAR1 family.</text>
</comment>
<dbReference type="GO" id="GO:0005525">
    <property type="term" value="F:GTP binding"/>
    <property type="evidence" value="ECO:0007669"/>
    <property type="project" value="UniProtKB-KW"/>
</dbReference>
<comment type="caution">
    <text evidence="15">The sequence shown here is derived from an EMBL/GenBank/DDBJ whole genome shotgun (WGS) entry which is preliminary data.</text>
</comment>
<dbReference type="GO" id="GO:0016192">
    <property type="term" value="P:vesicle-mediated transport"/>
    <property type="evidence" value="ECO:0007669"/>
    <property type="project" value="UniProtKB-KW"/>
</dbReference>
<dbReference type="InterPro" id="IPR006687">
    <property type="entry name" value="Small_GTPase_SAR1"/>
</dbReference>
<comment type="subcellular location">
    <subcellularLocation>
        <location evidence="1">Endoplasmic reticulum</location>
    </subcellularLocation>
    <subcellularLocation>
        <location evidence="2">Golgi apparatus</location>
    </subcellularLocation>
</comment>
<keyword evidence="9" id="KW-0333">Golgi apparatus</keyword>
<keyword evidence="8" id="KW-0653">Protein transport</keyword>
<keyword evidence="11" id="KW-0479">Metal-binding</keyword>
<evidence type="ECO:0000256" key="6">
    <source>
        <dbReference type="ARBA" id="ARBA00022824"/>
    </source>
</evidence>
<evidence type="ECO:0000256" key="1">
    <source>
        <dbReference type="ARBA" id="ARBA00004240"/>
    </source>
</evidence>
<evidence type="ECO:0000256" key="9">
    <source>
        <dbReference type="ARBA" id="ARBA00023034"/>
    </source>
</evidence>
<dbReference type="Gene3D" id="3.40.50.300">
    <property type="entry name" value="P-loop containing nucleotide triphosphate hydrolases"/>
    <property type="match status" value="1"/>
</dbReference>
<evidence type="ECO:0000256" key="8">
    <source>
        <dbReference type="ARBA" id="ARBA00022927"/>
    </source>
</evidence>
<dbReference type="InterPro" id="IPR027417">
    <property type="entry name" value="P-loop_NTPase"/>
</dbReference>
<accession>A0AAW1QCD4</accession>
<dbReference type="PROSITE" id="PS51417">
    <property type="entry name" value="ARF"/>
    <property type="match status" value="1"/>
</dbReference>
<feature type="binding site" evidence="13">
    <location>
        <begin position="138"/>
        <end position="141"/>
    </location>
    <ligand>
        <name>GTP</name>
        <dbReference type="ChEBI" id="CHEBI:37565"/>
    </ligand>
</feature>
<dbReference type="AlphaFoldDB" id="A0AAW1QCD4"/>
<feature type="binding site" evidence="14">
    <location>
        <position position="45"/>
    </location>
    <ligand>
        <name>Mg(2+)</name>
        <dbReference type="ChEBI" id="CHEBI:18420"/>
    </ligand>
</feature>
<feature type="binding site" evidence="12">
    <location>
        <position position="139"/>
    </location>
    <ligand>
        <name>GTP</name>
        <dbReference type="ChEBI" id="CHEBI:37565"/>
    </ligand>
</feature>
<feature type="binding site" evidence="12">
    <location>
        <position position="41"/>
    </location>
    <ligand>
        <name>GTP</name>
        <dbReference type="ChEBI" id="CHEBI:37565"/>
    </ligand>
</feature>
<dbReference type="Pfam" id="PF00025">
    <property type="entry name" value="Arf"/>
    <property type="match status" value="1"/>
</dbReference>
<evidence type="ECO:0000256" key="5">
    <source>
        <dbReference type="ARBA" id="ARBA00022741"/>
    </source>
</evidence>
<evidence type="ECO:0000256" key="10">
    <source>
        <dbReference type="ARBA" id="ARBA00023134"/>
    </source>
</evidence>
<feature type="binding site" evidence="12">
    <location>
        <position position="138"/>
    </location>
    <ligand>
        <name>GTP</name>
        <dbReference type="ChEBI" id="CHEBI:37565"/>
    </ligand>
</feature>
<evidence type="ECO:0000313" key="15">
    <source>
        <dbReference type="EMBL" id="KAK9819127.1"/>
    </source>
</evidence>
<feature type="binding site" evidence="13">
    <location>
        <position position="82"/>
    </location>
    <ligand>
        <name>GTP</name>
        <dbReference type="ChEBI" id="CHEBI:37565"/>
    </ligand>
</feature>
<dbReference type="Proteomes" id="UP001438707">
    <property type="component" value="Unassembled WGS sequence"/>
</dbReference>
<evidence type="ECO:0000256" key="3">
    <source>
        <dbReference type="ARBA" id="ARBA00007507"/>
    </source>
</evidence>
<evidence type="ECO:0000256" key="12">
    <source>
        <dbReference type="PIRSR" id="PIRSR606687-2"/>
    </source>
</evidence>
<sequence length="199" mass="22662">METEGRSTHLCKFVIDGLWSVLVSLGLTRKSRNFRFRGLDNAGKTSLLYAIQDEQISHQMKSPTNEELVIAGMKFRALCLEGMFTNSELRRVEDAKLDGQVFVVDASDRERFPEAKAELLGLLEDQRHLQVPILILGNKMDIQHAASEEQLRSALDIGRFKNSKHKSIGANLPPMEVFMCSAMRRQGYEEGFIWLLQYT</sequence>
<evidence type="ECO:0000256" key="4">
    <source>
        <dbReference type="ARBA" id="ARBA00022448"/>
    </source>
</evidence>
<feature type="binding site" evidence="11">
    <location>
        <position position="40"/>
    </location>
    <ligand>
        <name>Mg(2+)</name>
        <dbReference type="ChEBI" id="CHEBI:18420"/>
    </ligand>
</feature>
<feature type="binding site" evidence="12">
    <location>
        <position position="44"/>
    </location>
    <ligand>
        <name>GTP</name>
        <dbReference type="ChEBI" id="CHEBI:37565"/>
    </ligand>
</feature>
<evidence type="ECO:0000256" key="7">
    <source>
        <dbReference type="ARBA" id="ARBA00022892"/>
    </source>
</evidence>
<gene>
    <name evidence="15" type="ORF">WJX74_006776</name>
</gene>
<evidence type="ECO:0000256" key="2">
    <source>
        <dbReference type="ARBA" id="ARBA00004555"/>
    </source>
</evidence>
<evidence type="ECO:0000256" key="11">
    <source>
        <dbReference type="PIRSR" id="PIRSR606687-1"/>
    </source>
</evidence>
<keyword evidence="11" id="KW-0460">Magnesium</keyword>
<dbReference type="PANTHER" id="PTHR45684">
    <property type="entry name" value="RE74312P"/>
    <property type="match status" value="1"/>
</dbReference>
<dbReference type="GO" id="GO:0006886">
    <property type="term" value="P:intracellular protein transport"/>
    <property type="evidence" value="ECO:0007669"/>
    <property type="project" value="InterPro"/>
</dbReference>
<keyword evidence="5 12" id="KW-0547">Nucleotide-binding</keyword>
<keyword evidence="6" id="KW-0256">Endoplasmic reticulum</keyword>
<keyword evidence="7" id="KW-0931">ER-Golgi transport</keyword>
<dbReference type="PRINTS" id="PR00328">
    <property type="entry name" value="SAR1GTPBP"/>
</dbReference>
<keyword evidence="16" id="KW-1185">Reference proteome</keyword>
<reference evidence="15 16" key="1">
    <citation type="journal article" date="2024" name="Nat. Commun.">
        <title>Phylogenomics reveals the evolutionary origins of lichenization in chlorophyte algae.</title>
        <authorList>
            <person name="Puginier C."/>
            <person name="Libourel C."/>
            <person name="Otte J."/>
            <person name="Skaloud P."/>
            <person name="Haon M."/>
            <person name="Grisel S."/>
            <person name="Petersen M."/>
            <person name="Berrin J.G."/>
            <person name="Delaux P.M."/>
            <person name="Dal Grande F."/>
            <person name="Keller J."/>
        </authorList>
    </citation>
    <scope>NUCLEOTIDE SEQUENCE [LARGE SCALE GENOMIC DNA]</scope>
    <source>
        <strain evidence="15 16">SAG 2145</strain>
    </source>
</reference>
<name>A0AAW1QCD4_9CHLO</name>
<feature type="binding site" evidence="12">
    <location>
        <position position="45"/>
    </location>
    <ligand>
        <name>GTP</name>
        <dbReference type="ChEBI" id="CHEBI:37565"/>
    </ligand>
</feature>
<protein>
    <submittedName>
        <fullName evidence="15">Uncharacterized protein</fullName>
    </submittedName>
</protein>
<proteinExistence type="inferred from homology"/>
<organism evidence="15 16">
    <name type="scientific">Apatococcus lobatus</name>
    <dbReference type="NCBI Taxonomy" id="904363"/>
    <lineage>
        <taxon>Eukaryota</taxon>
        <taxon>Viridiplantae</taxon>
        <taxon>Chlorophyta</taxon>
        <taxon>core chlorophytes</taxon>
        <taxon>Trebouxiophyceae</taxon>
        <taxon>Chlorellales</taxon>
        <taxon>Chlorellaceae</taxon>
        <taxon>Apatococcus</taxon>
    </lineage>
</organism>
<dbReference type="InterPro" id="IPR006689">
    <property type="entry name" value="Small_GTPase_ARF/SAR"/>
</dbReference>
<evidence type="ECO:0000256" key="13">
    <source>
        <dbReference type="PIRSR" id="PIRSR606689-1"/>
    </source>
</evidence>
<dbReference type="PROSITE" id="PS51422">
    <property type="entry name" value="SAR1"/>
    <property type="match status" value="1"/>
</dbReference>
<feature type="binding site" evidence="13">
    <location>
        <begin position="38"/>
        <end position="45"/>
    </location>
    <ligand>
        <name>GTP</name>
        <dbReference type="ChEBI" id="CHEBI:37565"/>
    </ligand>
</feature>
<dbReference type="GO" id="GO:0005783">
    <property type="term" value="C:endoplasmic reticulum"/>
    <property type="evidence" value="ECO:0007669"/>
    <property type="project" value="UniProtKB-SubCell"/>
</dbReference>
<evidence type="ECO:0000313" key="16">
    <source>
        <dbReference type="Proteomes" id="UP001438707"/>
    </source>
</evidence>
<dbReference type="GO" id="GO:0046872">
    <property type="term" value="F:metal ion binding"/>
    <property type="evidence" value="ECO:0007669"/>
    <property type="project" value="UniProtKB-KW"/>
</dbReference>
<dbReference type="SMART" id="SM00177">
    <property type="entry name" value="ARF"/>
    <property type="match status" value="1"/>
</dbReference>
<keyword evidence="4" id="KW-0813">Transport</keyword>
<dbReference type="SMART" id="SM00178">
    <property type="entry name" value="SAR"/>
    <property type="match status" value="1"/>
</dbReference>